<sequence length="713" mass="79777">MNLSAAVSSKNRQSYFVQSTPHGLDGAQHLAVNRDGTIIYGLRVRVEISIVETPNEAPEVITTATEKTICKYNMKSGISKTFGLDDDFDPLILAQVQEFYTLCNNLVVMICYNAEYYQFIQIVILLEHSRETAQLVAIRRKTVSRMTSPPLINLSFLDRGRILLCGARASVDGINERMSLSIAADPLNSLEHQDEDLSQLMEDFNKFLAKRPPGPDGKSLISLFLLNMDDEEISVLLSEIDPENPQSEPVFATNIIGLINRKDYSFSVGNINNLDINSGEPLTVTSISKLKSKNGSVWMSFSVTDIEQLKTIYWRLKHLYVRVMLRLMIFGFHGSLYLWRFDNGLTFHCFTKILTLLHGPSMIPIYSPQKKFLMCHLNIKRRRFFRYDHPARILKNHGDPNETNFAINFDIDSTEASKCATSAGCDSTFVGAISNAFQFICLDNLEKVSSQISCIQESAGDLQQECETECAVQADVIENASRNTADQLFNMEKLCNSTTCIANCYQNNLHRFCDIGEDNFLDTIFSQFETMKQPGLLGYLRNEKQNTSGIAKLFGLMMPEGCNNEKLKIKIPKKIVLPDKPKSVGSPPEVRKEITTQRKSLTEIKNSTESNDVLLAKSGNLSSAALLFNGKIQTLQCQFLDSRGKPQTTPDFETISKILSEHFNKNSPASTTMKSSVNVKTLECGKTDSSQPRSSGSTMILSSVFSIVAAHFL</sequence>
<dbReference type="eggNOG" id="KOG2475">
    <property type="taxonomic scope" value="Eukaryota"/>
</dbReference>
<dbReference type="KEGG" id="crq:GCK72_009732"/>
<gene>
    <name evidence="2" type="ORF">CRE_25147</name>
</gene>
<proteinExistence type="predicted"/>
<evidence type="ECO:0000259" key="1">
    <source>
        <dbReference type="Pfam" id="PF15481"/>
    </source>
</evidence>
<dbReference type="HOGENOM" id="CLU_387451_0_0_1"/>
<dbReference type="InParanoid" id="E3LT63"/>
<dbReference type="EMBL" id="DS268414">
    <property type="protein sequence ID" value="EFP09636.1"/>
    <property type="molecule type" value="Genomic_DNA"/>
</dbReference>
<name>E3LT63_CAERE</name>
<feature type="domain" description="Chondroitin proteoglycan 4" evidence="1">
    <location>
        <begin position="412"/>
        <end position="472"/>
    </location>
</feature>
<evidence type="ECO:0000313" key="2">
    <source>
        <dbReference type="EMBL" id="EFP09636.1"/>
    </source>
</evidence>
<reference evidence="2" key="1">
    <citation type="submission" date="2007-07" db="EMBL/GenBank/DDBJ databases">
        <title>PCAP assembly of the Caenorhabditis remanei genome.</title>
        <authorList>
            <consortium name="The Caenorhabditis remanei Sequencing Consortium"/>
            <person name="Wilson R.K."/>
        </authorList>
    </citation>
    <scope>NUCLEOTIDE SEQUENCE [LARGE SCALE GENOMIC DNA]</scope>
    <source>
        <strain evidence="2">PB4641</strain>
    </source>
</reference>
<dbReference type="AlphaFoldDB" id="E3LT63"/>
<organism evidence="3">
    <name type="scientific">Caenorhabditis remanei</name>
    <name type="common">Caenorhabditis vulgaris</name>
    <dbReference type="NCBI Taxonomy" id="31234"/>
    <lineage>
        <taxon>Eukaryota</taxon>
        <taxon>Metazoa</taxon>
        <taxon>Ecdysozoa</taxon>
        <taxon>Nematoda</taxon>
        <taxon>Chromadorea</taxon>
        <taxon>Rhabditida</taxon>
        <taxon>Rhabditina</taxon>
        <taxon>Rhabditomorpha</taxon>
        <taxon>Rhabditoidea</taxon>
        <taxon>Rhabditidae</taxon>
        <taxon>Peloderinae</taxon>
        <taxon>Caenorhabditis</taxon>
    </lineage>
</organism>
<dbReference type="GeneID" id="9814732"/>
<dbReference type="CTD" id="9814732"/>
<accession>E3LT63</accession>
<dbReference type="Proteomes" id="UP000008281">
    <property type="component" value="Unassembled WGS sequence"/>
</dbReference>
<dbReference type="InterPro" id="IPR029153">
    <property type="entry name" value="CPG4"/>
</dbReference>
<protein>
    <recommendedName>
        <fullName evidence="1">Chondroitin proteoglycan 4 domain-containing protein</fullName>
    </recommendedName>
</protein>
<dbReference type="FunCoup" id="E3LT63">
    <property type="interactions" value="545"/>
</dbReference>
<evidence type="ECO:0000313" key="3">
    <source>
        <dbReference type="Proteomes" id="UP000008281"/>
    </source>
</evidence>
<dbReference type="RefSeq" id="XP_003113382.2">
    <property type="nucleotide sequence ID" value="XM_003113334.2"/>
</dbReference>
<dbReference type="STRING" id="31234.E3LT63"/>
<dbReference type="Pfam" id="PF15481">
    <property type="entry name" value="CPG4"/>
    <property type="match status" value="1"/>
</dbReference>
<keyword evidence="3" id="KW-1185">Reference proteome</keyword>
<dbReference type="OrthoDB" id="5830141at2759"/>